<feature type="non-terminal residue" evidence="1">
    <location>
        <position position="1"/>
    </location>
</feature>
<evidence type="ECO:0000313" key="2">
    <source>
        <dbReference type="Proteomes" id="UP000789901"/>
    </source>
</evidence>
<evidence type="ECO:0000313" key="1">
    <source>
        <dbReference type="EMBL" id="CAG8856047.1"/>
    </source>
</evidence>
<protein>
    <submittedName>
        <fullName evidence="1">18872_t:CDS:1</fullName>
    </submittedName>
</protein>
<dbReference type="EMBL" id="CAJVQB010155660">
    <property type="protein sequence ID" value="CAG8856047.1"/>
    <property type="molecule type" value="Genomic_DNA"/>
</dbReference>
<accession>A0ABN7XLZ4</accession>
<feature type="non-terminal residue" evidence="1">
    <location>
        <position position="85"/>
    </location>
</feature>
<reference evidence="1 2" key="1">
    <citation type="submission" date="2021-06" db="EMBL/GenBank/DDBJ databases">
        <authorList>
            <person name="Kallberg Y."/>
            <person name="Tangrot J."/>
            <person name="Rosling A."/>
        </authorList>
    </citation>
    <scope>NUCLEOTIDE SEQUENCE [LARGE SCALE GENOMIC DNA]</scope>
    <source>
        <strain evidence="1 2">120-4 pot B 10/14</strain>
    </source>
</reference>
<keyword evidence="2" id="KW-1185">Reference proteome</keyword>
<dbReference type="Proteomes" id="UP000789901">
    <property type="component" value="Unassembled WGS sequence"/>
</dbReference>
<sequence>HSSSKCSYKKWSEYVEMSQVRTNETPSKWIKWIWEHLTYFRKNDLLSIESKKYLEARKLIQLSNSSSYASEIGIAICFSCDQSHR</sequence>
<name>A0ABN7XLZ4_GIGMA</name>
<comment type="caution">
    <text evidence="1">The sequence shown here is derived from an EMBL/GenBank/DDBJ whole genome shotgun (WGS) entry which is preliminary data.</text>
</comment>
<organism evidence="1 2">
    <name type="scientific">Gigaspora margarita</name>
    <dbReference type="NCBI Taxonomy" id="4874"/>
    <lineage>
        <taxon>Eukaryota</taxon>
        <taxon>Fungi</taxon>
        <taxon>Fungi incertae sedis</taxon>
        <taxon>Mucoromycota</taxon>
        <taxon>Glomeromycotina</taxon>
        <taxon>Glomeromycetes</taxon>
        <taxon>Diversisporales</taxon>
        <taxon>Gigasporaceae</taxon>
        <taxon>Gigaspora</taxon>
    </lineage>
</organism>
<gene>
    <name evidence="1" type="ORF">GMARGA_LOCUS44868</name>
</gene>
<proteinExistence type="predicted"/>